<dbReference type="AlphaFoldDB" id="A0A0S2IAM1"/>
<accession>A0A0S2IAM1</accession>
<feature type="transmembrane region" description="Helical" evidence="12">
    <location>
        <begin position="185"/>
        <end position="203"/>
    </location>
</feature>
<evidence type="ECO:0000256" key="12">
    <source>
        <dbReference type="SAM" id="Phobius"/>
    </source>
</evidence>
<dbReference type="PRINTS" id="PR00123">
    <property type="entry name" value="ATPASEA"/>
</dbReference>
<evidence type="ECO:0000256" key="8">
    <source>
        <dbReference type="ARBA" id="ARBA00023065"/>
    </source>
</evidence>
<dbReference type="NCBIfam" id="TIGR01131">
    <property type="entry name" value="ATP_synt_6_or_A"/>
    <property type="match status" value="1"/>
</dbReference>
<evidence type="ECO:0000256" key="10">
    <source>
        <dbReference type="ARBA" id="ARBA00023310"/>
    </source>
</evidence>
<keyword evidence="9 12" id="KW-0472">Membrane</keyword>
<evidence type="ECO:0000256" key="3">
    <source>
        <dbReference type="ARBA" id="ARBA00022448"/>
    </source>
</evidence>
<dbReference type="GO" id="GO:0046933">
    <property type="term" value="F:proton-transporting ATP synthase activity, rotational mechanism"/>
    <property type="evidence" value="ECO:0007669"/>
    <property type="project" value="TreeGrafter"/>
</dbReference>
<evidence type="ECO:0000256" key="9">
    <source>
        <dbReference type="ARBA" id="ARBA00023136"/>
    </source>
</evidence>
<evidence type="ECO:0000256" key="4">
    <source>
        <dbReference type="ARBA" id="ARBA00022547"/>
    </source>
</evidence>
<dbReference type="Pfam" id="PF00119">
    <property type="entry name" value="ATP-synt_A"/>
    <property type="match status" value="1"/>
</dbReference>
<evidence type="ECO:0000313" key="13">
    <source>
        <dbReference type="EMBL" id="ALO20681.1"/>
    </source>
</evidence>
<geneLocation type="mitochondrion" evidence="13"/>
<feature type="transmembrane region" description="Helical" evidence="12">
    <location>
        <begin position="209"/>
        <end position="227"/>
    </location>
</feature>
<dbReference type="InterPro" id="IPR000568">
    <property type="entry name" value="ATP_synth_F0_asu"/>
</dbReference>
<reference evidence="13" key="1">
    <citation type="journal article" date="2015" name="PeerJ">
        <title>Phylogenetic analysis of higher-level relationships within Hydroidolina (Cnidaria: Hydrozoa) using mitochondrial genome data and insight into their mitochondrial transcription.</title>
        <authorList>
            <person name="Kayal E."/>
            <person name="Bentlage B."/>
            <person name="Cartwright P."/>
            <person name="Yanagihara A.A."/>
            <person name="Lindsay D.J."/>
            <person name="Hopcroft R.R."/>
            <person name="Collins A.G."/>
        </authorList>
    </citation>
    <scope>NUCLEOTIDE SEQUENCE</scope>
</reference>
<keyword evidence="8" id="KW-0406">Ion transport</keyword>
<proteinExistence type="inferred from homology"/>
<protein>
    <recommendedName>
        <fullName evidence="11">ATP synthase subunit a</fullName>
    </recommendedName>
</protein>
<keyword evidence="7 12" id="KW-1133">Transmembrane helix</keyword>
<keyword evidence="4" id="KW-0138">CF(0)</keyword>
<dbReference type="InterPro" id="IPR023011">
    <property type="entry name" value="ATP_synth_F0_asu_AS"/>
</dbReference>
<dbReference type="SUPFAM" id="SSF81336">
    <property type="entry name" value="F1F0 ATP synthase subunit A"/>
    <property type="match status" value="1"/>
</dbReference>
<keyword evidence="13" id="KW-0496">Mitochondrion</keyword>
<dbReference type="Gene3D" id="1.20.120.220">
    <property type="entry name" value="ATP synthase, F0 complex, subunit A"/>
    <property type="match status" value="1"/>
</dbReference>
<keyword evidence="5 12" id="KW-0812">Transmembrane</keyword>
<dbReference type="GO" id="GO:0005743">
    <property type="term" value="C:mitochondrial inner membrane"/>
    <property type="evidence" value="ECO:0007669"/>
    <property type="project" value="UniProtKB-SubCell"/>
</dbReference>
<sequence>MTSYFDHFIVTKVITSYITDSFIILCCVIVLYMVICKHQFIIPSRLQSIIEIIVEHWVTVVRENLGEKTDYYILPLSALFMFILGINLLGFFLYTFPSTTHISLTFGMALSIWLGVMFLGFKNFKSSFFSMFMPTGAPLAMSPLLVIIEIASNISRPVALGMRLAANLTAGHILLAILADFGCKLLFYSFSIANLFPILIIMFMTVLEIGVLVIQAYVFCLLSMIYLRDSIILH</sequence>
<organism evidence="13">
    <name type="scientific">Leuckartiara octona</name>
    <dbReference type="NCBI Taxonomy" id="13108"/>
    <lineage>
        <taxon>Eukaryota</taxon>
        <taxon>Metazoa</taxon>
        <taxon>Cnidaria</taxon>
        <taxon>Hydrozoa</taxon>
        <taxon>Hydroidolina</taxon>
        <taxon>Anthoathecata</taxon>
        <taxon>Filifera</taxon>
        <taxon>Pandeidae</taxon>
        <taxon>Leuckartiara</taxon>
    </lineage>
</organism>
<name>A0A0S2IAM1_9CNID</name>
<evidence type="ECO:0000256" key="7">
    <source>
        <dbReference type="ARBA" id="ARBA00022989"/>
    </source>
</evidence>
<dbReference type="PROSITE" id="PS00449">
    <property type="entry name" value="ATPASE_A"/>
    <property type="match status" value="1"/>
</dbReference>
<feature type="transmembrane region" description="Helical" evidence="12">
    <location>
        <begin position="72"/>
        <end position="96"/>
    </location>
</feature>
<keyword evidence="3" id="KW-0813">Transport</keyword>
<evidence type="ECO:0000256" key="6">
    <source>
        <dbReference type="ARBA" id="ARBA00022781"/>
    </source>
</evidence>
<keyword evidence="10" id="KW-0066">ATP synthesis</keyword>
<evidence type="ECO:0000256" key="5">
    <source>
        <dbReference type="ARBA" id="ARBA00022692"/>
    </source>
</evidence>
<evidence type="ECO:0000256" key="2">
    <source>
        <dbReference type="ARBA" id="ARBA00006810"/>
    </source>
</evidence>
<evidence type="ECO:0000256" key="11">
    <source>
        <dbReference type="RuleBase" id="RU004450"/>
    </source>
</evidence>
<dbReference type="EMBL" id="KT809325">
    <property type="protein sequence ID" value="ALO20681.1"/>
    <property type="molecule type" value="Genomic_DNA"/>
</dbReference>
<dbReference type="PANTHER" id="PTHR11410:SF0">
    <property type="entry name" value="ATP SYNTHASE SUBUNIT A"/>
    <property type="match status" value="1"/>
</dbReference>
<feature type="transmembrane region" description="Helical" evidence="12">
    <location>
        <begin position="102"/>
        <end position="121"/>
    </location>
</feature>
<keyword evidence="6" id="KW-0375">Hydrogen ion transport</keyword>
<dbReference type="CDD" id="cd00310">
    <property type="entry name" value="ATP-synt_Fo_a_6"/>
    <property type="match status" value="1"/>
</dbReference>
<dbReference type="PANTHER" id="PTHR11410">
    <property type="entry name" value="ATP SYNTHASE SUBUNIT A"/>
    <property type="match status" value="1"/>
</dbReference>
<comment type="similarity">
    <text evidence="2">Belongs to the ATPase A chain family.</text>
</comment>
<dbReference type="GO" id="GO:0045259">
    <property type="term" value="C:proton-transporting ATP synthase complex"/>
    <property type="evidence" value="ECO:0007669"/>
    <property type="project" value="UniProtKB-KW"/>
</dbReference>
<feature type="transmembrane region" description="Helical" evidence="12">
    <location>
        <begin position="14"/>
        <end position="35"/>
    </location>
</feature>
<dbReference type="HAMAP" id="MF_01393">
    <property type="entry name" value="ATP_synth_a_bact"/>
    <property type="match status" value="1"/>
</dbReference>
<gene>
    <name evidence="13" type="primary">atp6</name>
</gene>
<comment type="subcellular location">
    <subcellularLocation>
        <location evidence="1">Membrane</location>
        <topology evidence="1">Multi-pass membrane protein</topology>
    </subcellularLocation>
    <subcellularLocation>
        <location evidence="11">Mitochondrion inner membrane</location>
        <topology evidence="11">Multi-pass membrane protein</topology>
    </subcellularLocation>
</comment>
<feature type="transmembrane region" description="Helical" evidence="12">
    <location>
        <begin position="128"/>
        <end position="148"/>
    </location>
</feature>
<feature type="transmembrane region" description="Helical" evidence="12">
    <location>
        <begin position="160"/>
        <end position="178"/>
    </location>
</feature>
<dbReference type="InterPro" id="IPR035908">
    <property type="entry name" value="F0_ATP_A_sf"/>
</dbReference>
<dbReference type="InterPro" id="IPR045083">
    <property type="entry name" value="ATP_synth_F0_asu_bact/mt"/>
</dbReference>
<evidence type="ECO:0000256" key="1">
    <source>
        <dbReference type="ARBA" id="ARBA00004141"/>
    </source>
</evidence>